<dbReference type="AlphaFoldDB" id="A0A5J4W2E8"/>
<evidence type="ECO:0000256" key="4">
    <source>
        <dbReference type="ARBA" id="ARBA00022741"/>
    </source>
</evidence>
<dbReference type="EMBL" id="SNRW01003807">
    <property type="protein sequence ID" value="KAA6388882.1"/>
    <property type="molecule type" value="Genomic_DNA"/>
</dbReference>
<dbReference type="PANTHER" id="PTHR11118">
    <property type="entry name" value="RNA-SPLICING LIGASE RTCB HOMOLOG"/>
    <property type="match status" value="1"/>
</dbReference>
<dbReference type="Proteomes" id="UP000324800">
    <property type="component" value="Unassembled WGS sequence"/>
</dbReference>
<dbReference type="GO" id="GO:0072669">
    <property type="term" value="C:tRNA-splicing ligase complex"/>
    <property type="evidence" value="ECO:0007669"/>
    <property type="project" value="TreeGrafter"/>
</dbReference>
<dbReference type="PANTHER" id="PTHR11118:SF1">
    <property type="entry name" value="RNA-SPLICING LIGASE RTCB HOMOLOG"/>
    <property type="match status" value="1"/>
</dbReference>
<evidence type="ECO:0000256" key="6">
    <source>
        <dbReference type="ARBA" id="ARBA00023211"/>
    </source>
</evidence>
<evidence type="ECO:0000256" key="5">
    <source>
        <dbReference type="ARBA" id="ARBA00023134"/>
    </source>
</evidence>
<sequence>MHSSIGNVADYDLVGPKAIVSPDDIEFVQIVEQAQTLFDHIPVGVGSQGVIPTIKERLDAALELGADYYGYSGSRAMRLFKPQVVIMVHSGSRGYGHQVAIDTLIEMDEVLSEGKQNEALALKSGEKGLAKLNDRQLACASVNFPEGVQKMKGMICAANFVWVNRQHMTFVVRQAFVKIFKEDGDDLGISLFYDTSHSICKEEDQIIDGKPYQLLNLDNAQI</sequence>
<keyword evidence="6 8" id="KW-0464">Manganese</keyword>
<feature type="binding site" evidence="8">
    <location>
        <position position="197"/>
    </location>
    <ligand>
        <name>Mn(2+)</name>
        <dbReference type="ChEBI" id="CHEBI:29035"/>
        <label>2</label>
    </ligand>
</feature>
<dbReference type="GO" id="GO:0005634">
    <property type="term" value="C:nucleus"/>
    <property type="evidence" value="ECO:0007669"/>
    <property type="project" value="TreeGrafter"/>
</dbReference>
<dbReference type="GO" id="GO:0005525">
    <property type="term" value="F:GTP binding"/>
    <property type="evidence" value="ECO:0007669"/>
    <property type="project" value="UniProtKB-KW"/>
</dbReference>
<keyword evidence="5" id="KW-0342">GTP-binding</keyword>
<keyword evidence="4" id="KW-0547">Nucleotide-binding</keyword>
<dbReference type="InterPro" id="IPR001233">
    <property type="entry name" value="RtcB"/>
</dbReference>
<dbReference type="GO" id="GO:0046872">
    <property type="term" value="F:metal ion binding"/>
    <property type="evidence" value="ECO:0007669"/>
    <property type="project" value="UniProtKB-KW"/>
</dbReference>
<evidence type="ECO:0000256" key="7">
    <source>
        <dbReference type="ARBA" id="ARBA00047746"/>
    </source>
</evidence>
<evidence type="ECO:0000256" key="2">
    <source>
        <dbReference type="ARBA" id="ARBA00022598"/>
    </source>
</evidence>
<evidence type="ECO:0000313" key="9">
    <source>
        <dbReference type="EMBL" id="KAA6388882.1"/>
    </source>
</evidence>
<organism evidence="9 10">
    <name type="scientific">Streblomastix strix</name>
    <dbReference type="NCBI Taxonomy" id="222440"/>
    <lineage>
        <taxon>Eukaryota</taxon>
        <taxon>Metamonada</taxon>
        <taxon>Preaxostyla</taxon>
        <taxon>Oxymonadida</taxon>
        <taxon>Streblomastigidae</taxon>
        <taxon>Streblomastix</taxon>
    </lineage>
</organism>
<dbReference type="InterPro" id="IPR036025">
    <property type="entry name" value="RtcB-like_sf"/>
</dbReference>
<feature type="binding site" evidence="8">
    <location>
        <position position="89"/>
    </location>
    <ligand>
        <name>Mn(2+)</name>
        <dbReference type="ChEBI" id="CHEBI:29035"/>
        <label>2</label>
    </ligand>
</feature>
<keyword evidence="3 8" id="KW-0479">Metal-binding</keyword>
<dbReference type="GO" id="GO:0003972">
    <property type="term" value="F:RNA ligase (ATP) activity"/>
    <property type="evidence" value="ECO:0007669"/>
    <property type="project" value="TreeGrafter"/>
</dbReference>
<keyword evidence="2 9" id="KW-0436">Ligase</keyword>
<evidence type="ECO:0000256" key="1">
    <source>
        <dbReference type="ARBA" id="ARBA00012726"/>
    </source>
</evidence>
<protein>
    <recommendedName>
        <fullName evidence="1">3'-phosphate/5'-hydroxy nucleic acid ligase</fullName>
        <ecNumber evidence="1">6.5.1.8</ecNumber>
    </recommendedName>
</protein>
<dbReference type="Pfam" id="PF01139">
    <property type="entry name" value="RtcB"/>
    <property type="match status" value="1"/>
</dbReference>
<proteinExistence type="predicted"/>
<accession>A0A5J4W2E8</accession>
<dbReference type="GO" id="GO:0006396">
    <property type="term" value="P:RNA processing"/>
    <property type="evidence" value="ECO:0007669"/>
    <property type="project" value="InterPro"/>
</dbReference>
<dbReference type="SUPFAM" id="SSF103365">
    <property type="entry name" value="Hypothetical protein PH1602"/>
    <property type="match status" value="1"/>
</dbReference>
<dbReference type="EC" id="6.5.1.8" evidence="1"/>
<reference evidence="9 10" key="1">
    <citation type="submission" date="2019-03" db="EMBL/GenBank/DDBJ databases">
        <title>Single cell metagenomics reveals metabolic interactions within the superorganism composed of flagellate Streblomastix strix and complex community of Bacteroidetes bacteria on its surface.</title>
        <authorList>
            <person name="Treitli S.C."/>
            <person name="Kolisko M."/>
            <person name="Husnik F."/>
            <person name="Keeling P."/>
            <person name="Hampl V."/>
        </authorList>
    </citation>
    <scope>NUCLEOTIDE SEQUENCE [LARGE SCALE GENOMIC DNA]</scope>
    <source>
        <strain evidence="9">ST1C</strain>
    </source>
</reference>
<evidence type="ECO:0000256" key="8">
    <source>
        <dbReference type="PIRSR" id="PIRSR601233-3"/>
    </source>
</evidence>
<evidence type="ECO:0000313" key="10">
    <source>
        <dbReference type="Proteomes" id="UP000324800"/>
    </source>
</evidence>
<dbReference type="OrthoDB" id="10249697at2759"/>
<dbReference type="GO" id="GO:0170057">
    <property type="term" value="F:RNA ligase (GTP) activity"/>
    <property type="evidence" value="ECO:0007669"/>
    <property type="project" value="UniProtKB-EC"/>
</dbReference>
<name>A0A5J4W2E8_9EUKA</name>
<comment type="caution">
    <text evidence="9">The sequence shown here is derived from an EMBL/GenBank/DDBJ whole genome shotgun (WGS) entry which is preliminary data.</text>
</comment>
<comment type="catalytic activity">
    <reaction evidence="7">
        <text>a 3'-end 3'-phospho-ribonucleotide-RNA + a 5'-end dephospho-ribonucleoside-RNA + GTP = a ribonucleotidyl-ribonucleotide-RNA + GMP + diphosphate</text>
        <dbReference type="Rhea" id="RHEA:68076"/>
        <dbReference type="Rhea" id="RHEA-COMP:10463"/>
        <dbReference type="Rhea" id="RHEA-COMP:13936"/>
        <dbReference type="Rhea" id="RHEA-COMP:17355"/>
        <dbReference type="ChEBI" id="CHEBI:33019"/>
        <dbReference type="ChEBI" id="CHEBI:37565"/>
        <dbReference type="ChEBI" id="CHEBI:58115"/>
        <dbReference type="ChEBI" id="CHEBI:83062"/>
        <dbReference type="ChEBI" id="CHEBI:138284"/>
        <dbReference type="ChEBI" id="CHEBI:173118"/>
        <dbReference type="EC" id="6.5.1.8"/>
    </reaction>
</comment>
<gene>
    <name evidence="9" type="ORF">EZS28_015589</name>
</gene>
<dbReference type="Gene3D" id="3.90.1860.10">
    <property type="entry name" value="tRNA-splicing ligase RtcB"/>
    <property type="match status" value="1"/>
</dbReference>
<evidence type="ECO:0000256" key="3">
    <source>
        <dbReference type="ARBA" id="ARBA00022723"/>
    </source>
</evidence>
<comment type="cofactor">
    <cofactor evidence="8">
        <name>Mn(2+)</name>
        <dbReference type="ChEBI" id="CHEBI:29035"/>
    </cofactor>
    <text evidence="8">Binds 2 manganese ions per subunit.</text>
</comment>